<dbReference type="EMBL" id="CP042305">
    <property type="protein sequence ID" value="QDZ15439.1"/>
    <property type="molecule type" value="Genomic_DNA"/>
</dbReference>
<dbReference type="Proteomes" id="UP000320216">
    <property type="component" value="Chromosome"/>
</dbReference>
<dbReference type="Pfam" id="PF00561">
    <property type="entry name" value="Abhydrolase_1"/>
    <property type="match status" value="1"/>
</dbReference>
<keyword evidence="3" id="KW-0378">Hydrolase</keyword>
<dbReference type="KEGG" id="huw:FPZ11_12335"/>
<dbReference type="PANTHER" id="PTHR43433:SF5">
    <property type="entry name" value="AB HYDROLASE-1 DOMAIN-CONTAINING PROTEIN"/>
    <property type="match status" value="1"/>
</dbReference>
<evidence type="ECO:0000313" key="4">
    <source>
        <dbReference type="Proteomes" id="UP000320216"/>
    </source>
</evidence>
<dbReference type="Gene3D" id="3.40.50.1820">
    <property type="entry name" value="alpha/beta hydrolase"/>
    <property type="match status" value="2"/>
</dbReference>
<dbReference type="GO" id="GO:0046503">
    <property type="term" value="P:glycerolipid catabolic process"/>
    <property type="evidence" value="ECO:0007669"/>
    <property type="project" value="TreeGrafter"/>
</dbReference>
<proteinExistence type="predicted"/>
<dbReference type="PANTHER" id="PTHR43433">
    <property type="entry name" value="HYDROLASE, ALPHA/BETA FOLD FAMILY PROTEIN"/>
    <property type="match status" value="1"/>
</dbReference>
<evidence type="ECO:0000313" key="3">
    <source>
        <dbReference type="EMBL" id="QDZ15439.1"/>
    </source>
</evidence>
<dbReference type="PRINTS" id="PR00111">
    <property type="entry name" value="ABHYDROLASE"/>
</dbReference>
<dbReference type="SUPFAM" id="SSF53474">
    <property type="entry name" value="alpha/beta-Hydrolases"/>
    <property type="match status" value="1"/>
</dbReference>
<dbReference type="InterPro" id="IPR029058">
    <property type="entry name" value="AB_hydrolase_fold"/>
</dbReference>
<reference evidence="3 4" key="1">
    <citation type="submission" date="2019-07" db="EMBL/GenBank/DDBJ databases">
        <title>Full genome sequence of Humibacter sp. WJ7-1.</title>
        <authorList>
            <person name="Im W.-T."/>
        </authorList>
    </citation>
    <scope>NUCLEOTIDE SEQUENCE [LARGE SCALE GENOMIC DNA]</scope>
    <source>
        <strain evidence="3 4">WJ7-1</strain>
    </source>
</reference>
<feature type="domain" description="AB hydrolase-1" evidence="1">
    <location>
        <begin position="26"/>
        <end position="141"/>
    </location>
</feature>
<organism evidence="3 4">
    <name type="scientific">Humibacter ginsenosidimutans</name>
    <dbReference type="NCBI Taxonomy" id="2599293"/>
    <lineage>
        <taxon>Bacteria</taxon>
        <taxon>Bacillati</taxon>
        <taxon>Actinomycetota</taxon>
        <taxon>Actinomycetes</taxon>
        <taxon>Micrococcales</taxon>
        <taxon>Microbacteriaceae</taxon>
        <taxon>Humibacter</taxon>
    </lineage>
</organism>
<keyword evidence="4" id="KW-1185">Reference proteome</keyword>
<dbReference type="InterPro" id="IPR000073">
    <property type="entry name" value="AB_hydrolase_1"/>
</dbReference>
<dbReference type="RefSeq" id="WP_146321319.1">
    <property type="nucleotide sequence ID" value="NZ_CP042305.1"/>
</dbReference>
<protein>
    <submittedName>
        <fullName evidence="3">Alpha/beta fold hydrolase</fullName>
    </submittedName>
</protein>
<evidence type="ECO:0000259" key="2">
    <source>
        <dbReference type="Pfam" id="PF08386"/>
    </source>
</evidence>
<feature type="domain" description="Peptidase S33 tripeptidyl aminopeptidase-like C-terminal" evidence="2">
    <location>
        <begin position="186"/>
        <end position="248"/>
    </location>
</feature>
<gene>
    <name evidence="3" type="ORF">FPZ11_12335</name>
</gene>
<dbReference type="Pfam" id="PF08386">
    <property type="entry name" value="Abhydrolase_4"/>
    <property type="match status" value="1"/>
</dbReference>
<name>A0A5B8M5R9_9MICO</name>
<dbReference type="InterPro" id="IPR013595">
    <property type="entry name" value="Pept_S33_TAP-like_C"/>
</dbReference>
<dbReference type="OrthoDB" id="9785847at2"/>
<evidence type="ECO:0000259" key="1">
    <source>
        <dbReference type="Pfam" id="PF00561"/>
    </source>
</evidence>
<dbReference type="GO" id="GO:0004806">
    <property type="term" value="F:triacylglycerol lipase activity"/>
    <property type="evidence" value="ECO:0007669"/>
    <property type="project" value="TreeGrafter"/>
</dbReference>
<dbReference type="AlphaFoldDB" id="A0A5B8M5R9"/>
<accession>A0A5B8M5R9</accession>
<sequence>MSTSPATIMEQRVDDLHVEVRGSGAPLLLVHGNSGDLHFFDRNVPLLAARRRVVAVDCRGQGRSARGAGPLTLSRMADDAARVIRVLGGGTAAHPEPFDMIGFSDGANVAMLLAVRHPELVRSLVLASGNLDASGLRFSVRWGLRMLCLAVAVTPAPARIRAGRLELLRLMLDPPGITMRDLRSISAPTLVLAGQRDLIRRRHTRMLAGSIPHARLVIVRGGSHTVLRDRASAVTPLIVRFLTESSLEEAP</sequence>
<dbReference type="InterPro" id="IPR050471">
    <property type="entry name" value="AB_hydrolase"/>
</dbReference>